<dbReference type="GO" id="GO:0005525">
    <property type="term" value="F:GTP binding"/>
    <property type="evidence" value="ECO:0007669"/>
    <property type="project" value="InterPro"/>
</dbReference>
<dbReference type="Gene3D" id="3.40.50.300">
    <property type="entry name" value="P-loop containing nucleotide triphosphate hydrolases"/>
    <property type="match status" value="1"/>
</dbReference>
<organism evidence="2 3">
    <name type="scientific">Rubus argutus</name>
    <name type="common">Southern blackberry</name>
    <dbReference type="NCBI Taxonomy" id="59490"/>
    <lineage>
        <taxon>Eukaryota</taxon>
        <taxon>Viridiplantae</taxon>
        <taxon>Streptophyta</taxon>
        <taxon>Embryophyta</taxon>
        <taxon>Tracheophyta</taxon>
        <taxon>Spermatophyta</taxon>
        <taxon>Magnoliopsida</taxon>
        <taxon>eudicotyledons</taxon>
        <taxon>Gunneridae</taxon>
        <taxon>Pentapetalae</taxon>
        <taxon>rosids</taxon>
        <taxon>fabids</taxon>
        <taxon>Rosales</taxon>
        <taxon>Rosaceae</taxon>
        <taxon>Rosoideae</taxon>
        <taxon>Rosoideae incertae sedis</taxon>
        <taxon>Rubus</taxon>
    </lineage>
</organism>
<protein>
    <recommendedName>
        <fullName evidence="4">Septum-promoting GTP-binding protein 1</fullName>
    </recommendedName>
</protein>
<dbReference type="PRINTS" id="PR00449">
    <property type="entry name" value="RASTRNSFRMNG"/>
</dbReference>
<dbReference type="CDD" id="cd04128">
    <property type="entry name" value="Spg1"/>
    <property type="match status" value="1"/>
</dbReference>
<dbReference type="SMART" id="SM00174">
    <property type="entry name" value="RHO"/>
    <property type="match status" value="1"/>
</dbReference>
<gene>
    <name evidence="2" type="ORF">M0R45_015151</name>
</gene>
<dbReference type="InterPro" id="IPR005225">
    <property type="entry name" value="Small_GTP-bd"/>
</dbReference>
<proteinExistence type="predicted"/>
<comment type="caution">
    <text evidence="2">The sequence shown here is derived from an EMBL/GenBank/DDBJ whole genome shotgun (WGS) entry which is preliminary data.</text>
</comment>
<evidence type="ECO:0000313" key="3">
    <source>
        <dbReference type="Proteomes" id="UP001457282"/>
    </source>
</evidence>
<keyword evidence="1" id="KW-0547">Nucleotide-binding</keyword>
<name>A0AAW1XQH0_RUBAR</name>
<dbReference type="InterPro" id="IPR017231">
    <property type="entry name" value="Small_GTPase_Tem1/Spg1"/>
</dbReference>
<dbReference type="PROSITE" id="PS51419">
    <property type="entry name" value="RAB"/>
    <property type="match status" value="1"/>
</dbReference>
<dbReference type="EMBL" id="JBEDUW010000003">
    <property type="protein sequence ID" value="KAK9938410.1"/>
    <property type="molecule type" value="Genomic_DNA"/>
</dbReference>
<accession>A0AAW1XQH0</accession>
<dbReference type="GO" id="GO:0003924">
    <property type="term" value="F:GTPase activity"/>
    <property type="evidence" value="ECO:0007669"/>
    <property type="project" value="InterPro"/>
</dbReference>
<dbReference type="Proteomes" id="UP001457282">
    <property type="component" value="Unassembled WGS sequence"/>
</dbReference>
<evidence type="ECO:0000256" key="1">
    <source>
        <dbReference type="ARBA" id="ARBA00022741"/>
    </source>
</evidence>
<evidence type="ECO:0000313" key="2">
    <source>
        <dbReference type="EMBL" id="KAK9938410.1"/>
    </source>
</evidence>
<evidence type="ECO:0008006" key="4">
    <source>
        <dbReference type="Google" id="ProtNLM"/>
    </source>
</evidence>
<dbReference type="PIRSF" id="PIRSF037527">
    <property type="entry name" value="Small_GTPase_Tem1"/>
    <property type="match status" value="1"/>
</dbReference>
<dbReference type="SUPFAM" id="SSF52540">
    <property type="entry name" value="P-loop containing nucleoside triphosphate hydrolases"/>
    <property type="match status" value="1"/>
</dbReference>
<dbReference type="NCBIfam" id="TIGR00231">
    <property type="entry name" value="small_GTP"/>
    <property type="match status" value="1"/>
</dbReference>
<reference evidence="2 3" key="1">
    <citation type="journal article" date="2023" name="G3 (Bethesda)">
        <title>A chromosome-length genome assembly and annotation of blackberry (Rubus argutus, cv. 'Hillquist').</title>
        <authorList>
            <person name="Bruna T."/>
            <person name="Aryal R."/>
            <person name="Dudchenko O."/>
            <person name="Sargent D.J."/>
            <person name="Mead D."/>
            <person name="Buti M."/>
            <person name="Cavallini A."/>
            <person name="Hytonen T."/>
            <person name="Andres J."/>
            <person name="Pham M."/>
            <person name="Weisz D."/>
            <person name="Mascagni F."/>
            <person name="Usai G."/>
            <person name="Natali L."/>
            <person name="Bassil N."/>
            <person name="Fernandez G.E."/>
            <person name="Lomsadze A."/>
            <person name="Armour M."/>
            <person name="Olukolu B."/>
            <person name="Poorten T."/>
            <person name="Britton C."/>
            <person name="Davik J."/>
            <person name="Ashrafi H."/>
            <person name="Aiden E.L."/>
            <person name="Borodovsky M."/>
            <person name="Worthington M."/>
        </authorList>
    </citation>
    <scope>NUCLEOTIDE SEQUENCE [LARGE SCALE GENOMIC DNA]</scope>
    <source>
        <strain evidence="2">PI 553951</strain>
    </source>
</reference>
<dbReference type="Pfam" id="PF00071">
    <property type="entry name" value="Ras"/>
    <property type="match status" value="1"/>
</dbReference>
<keyword evidence="3" id="KW-1185">Reference proteome</keyword>
<dbReference type="SMART" id="SM00175">
    <property type="entry name" value="RAB"/>
    <property type="match status" value="1"/>
</dbReference>
<dbReference type="FunFam" id="3.40.50.300:FF:000927">
    <property type="entry name" value="Septum-promoting GTP-binding protein 1"/>
    <property type="match status" value="1"/>
</dbReference>
<dbReference type="InterPro" id="IPR027417">
    <property type="entry name" value="P-loop_NTPase"/>
</dbReference>
<sequence>MATTYLNGFRLSGSFFRFIWDRILVCSVGKTRIRYRRLTSGGSSSPPPEAIEGVLPTTSSCDVYESSDADLVRVKISLLGDCQIGKTSFMIKYVGDEQEEQTCLEMTGVNLMDKTLMVQGARIAFSIWDVGGDRSSLDHVPIACKDAVAILFMFDLTSRCTLNSVVGWYSQARKWNQTAIPILIGTKFDDFVRLPPDLQWTIVTQARSYAKAMKATLFFSSATHNINVNKIFKFILAKLFNLPWKVERNLNIGEPIIDY</sequence>
<dbReference type="PANTHER" id="PTHR47978">
    <property type="match status" value="1"/>
</dbReference>
<dbReference type="InterPro" id="IPR001806">
    <property type="entry name" value="Small_GTPase"/>
</dbReference>
<dbReference type="AlphaFoldDB" id="A0AAW1XQH0"/>